<dbReference type="GO" id="GO:0001682">
    <property type="term" value="P:tRNA 5'-leader removal"/>
    <property type="evidence" value="ECO:0007669"/>
    <property type="project" value="UniProtKB-UniRule"/>
</dbReference>
<comment type="subunit">
    <text evidence="6">Consists of a catalytic RNA component and at least 4-5 protein subunits.</text>
</comment>
<organism evidence="7 8">
    <name type="scientific">Natranaeroarchaeum sulfidigenes</name>
    <dbReference type="NCBI Taxonomy" id="2784880"/>
    <lineage>
        <taxon>Archaea</taxon>
        <taxon>Methanobacteriati</taxon>
        <taxon>Methanobacteriota</taxon>
        <taxon>Stenosarchaea group</taxon>
        <taxon>Halobacteria</taxon>
        <taxon>Halobacteriales</taxon>
        <taxon>Natronoarchaeaceae</taxon>
        <taxon>Natranaeroarchaeum</taxon>
    </lineage>
</organism>
<evidence type="ECO:0000256" key="2">
    <source>
        <dbReference type="ARBA" id="ARBA00022694"/>
    </source>
</evidence>
<keyword evidence="8" id="KW-1185">Reference proteome</keyword>
<dbReference type="GeneID" id="70684412"/>
<gene>
    <name evidence="7" type="primary">rpp1</name>
    <name evidence="6" type="synonym">rnp3</name>
    <name evidence="7" type="ORF">AArcS_1024</name>
</gene>
<sequence>MYEAVHAWPDGDSTVARLAETASEYGYDGIVVRNAQEAGRDRASFADIRDETGVDIVAANQITSDDPQRASGFVGNYRERDRLVIVGGGTNAINRFAVEQERVDVLAHPMRGDGDFNHVLARAARDNGVRIEFDLSPVLRTTGGERVRALKSLRKLRELVEQYDAPFVVSATPRSHLHLRAPRELAAVGETIGFDPERIEAGLAEWDRLIERNREIQSESFIEPGIERGRYDEDA</sequence>
<dbReference type="InterPro" id="IPR016195">
    <property type="entry name" value="Pol/histidinol_Pase-like"/>
</dbReference>
<dbReference type="Proteomes" id="UP000663586">
    <property type="component" value="Chromosome"/>
</dbReference>
<keyword evidence="5 6" id="KW-0378">Hydrolase</keyword>
<comment type="function">
    <text evidence="6">Part of ribonuclease P, a protein complex that generates mature tRNA molecules by cleaving their 5'-ends.</text>
</comment>
<name>A0A897MVF5_9EURY</name>
<dbReference type="GO" id="GO:0030677">
    <property type="term" value="C:ribonuclease P complex"/>
    <property type="evidence" value="ECO:0007669"/>
    <property type="project" value="UniProtKB-UniRule"/>
</dbReference>
<dbReference type="EMBL" id="CP064786">
    <property type="protein sequence ID" value="QSG02245.1"/>
    <property type="molecule type" value="Genomic_DNA"/>
</dbReference>
<evidence type="ECO:0000256" key="5">
    <source>
        <dbReference type="ARBA" id="ARBA00022801"/>
    </source>
</evidence>
<evidence type="ECO:0000313" key="8">
    <source>
        <dbReference type="Proteomes" id="UP000663586"/>
    </source>
</evidence>
<accession>A0A897MVF5</accession>
<reference evidence="7" key="1">
    <citation type="submission" date="2020-11" db="EMBL/GenBank/DDBJ databases">
        <title>Carbohydrate-dependent, anaerobic sulfur respiration: A novel catabolism in halophilic archaea.</title>
        <authorList>
            <person name="Sorokin D.Y."/>
            <person name="Messina E."/>
            <person name="Smedile F."/>
            <person name="La Cono V."/>
            <person name="Hallsworth J.E."/>
            <person name="Yakimov M.M."/>
        </authorList>
    </citation>
    <scope>NUCLEOTIDE SEQUENCE</scope>
    <source>
        <strain evidence="7">AArc-S</strain>
    </source>
</reference>
<dbReference type="RefSeq" id="WP_238479409.1">
    <property type="nucleotide sequence ID" value="NZ_CP064786.1"/>
</dbReference>
<keyword evidence="4 6" id="KW-0255">Endonuclease</keyword>
<dbReference type="InterPro" id="IPR002738">
    <property type="entry name" value="RNase_P_p30"/>
</dbReference>
<evidence type="ECO:0000256" key="1">
    <source>
        <dbReference type="ARBA" id="ARBA00022490"/>
    </source>
</evidence>
<dbReference type="InterPro" id="IPR023539">
    <property type="entry name" value="RNase_P_comp-3_arc"/>
</dbReference>
<keyword evidence="1 6" id="KW-0963">Cytoplasm</keyword>
<dbReference type="Pfam" id="PF01876">
    <property type="entry name" value="RNase_P_p30"/>
    <property type="match status" value="1"/>
</dbReference>
<dbReference type="HAMAP" id="MF_00756">
    <property type="entry name" value="RNase_P_3"/>
    <property type="match status" value="1"/>
</dbReference>
<dbReference type="GO" id="GO:0005737">
    <property type="term" value="C:cytoplasm"/>
    <property type="evidence" value="ECO:0007669"/>
    <property type="project" value="UniProtKB-SubCell"/>
</dbReference>
<comment type="similarity">
    <text evidence="6">Belongs to the eukaryotic/archaeal RNase P protein component 3 family.</text>
</comment>
<comment type="subcellular location">
    <subcellularLocation>
        <location evidence="6">Cytoplasm</location>
    </subcellularLocation>
</comment>
<dbReference type="SUPFAM" id="SSF89550">
    <property type="entry name" value="PHP domain-like"/>
    <property type="match status" value="1"/>
</dbReference>
<evidence type="ECO:0000313" key="7">
    <source>
        <dbReference type="EMBL" id="QSG02245.1"/>
    </source>
</evidence>
<dbReference type="AlphaFoldDB" id="A0A897MVF5"/>
<dbReference type="Gene3D" id="3.20.20.140">
    <property type="entry name" value="Metal-dependent hydrolases"/>
    <property type="match status" value="1"/>
</dbReference>
<evidence type="ECO:0000256" key="4">
    <source>
        <dbReference type="ARBA" id="ARBA00022759"/>
    </source>
</evidence>
<dbReference type="KEGG" id="hara:AArcS_1024"/>
<protein>
    <recommendedName>
        <fullName evidence="6">Ribonuclease P protein component 3</fullName>
        <shortName evidence="6">RNase P component 3</shortName>
        <ecNumber evidence="6">3.1.26.5</ecNumber>
    </recommendedName>
    <alternativeName>
        <fullName evidence="6">Rpp30</fullName>
    </alternativeName>
</protein>
<proteinExistence type="inferred from homology"/>
<evidence type="ECO:0000256" key="6">
    <source>
        <dbReference type="HAMAP-Rule" id="MF_00756"/>
    </source>
</evidence>
<dbReference type="EC" id="3.1.26.5" evidence="6"/>
<keyword evidence="3 6" id="KW-0540">Nuclease</keyword>
<comment type="catalytic activity">
    <reaction evidence="6">
        <text>Endonucleolytic cleavage of RNA, removing 5'-extranucleotides from tRNA precursor.</text>
        <dbReference type="EC" id="3.1.26.5"/>
    </reaction>
</comment>
<keyword evidence="2 6" id="KW-0819">tRNA processing</keyword>
<dbReference type="GO" id="GO:0004526">
    <property type="term" value="F:ribonuclease P activity"/>
    <property type="evidence" value="ECO:0007669"/>
    <property type="project" value="UniProtKB-UniRule"/>
</dbReference>
<evidence type="ECO:0000256" key="3">
    <source>
        <dbReference type="ARBA" id="ARBA00022722"/>
    </source>
</evidence>